<dbReference type="EC" id="3.1.-.-" evidence="2"/>
<dbReference type="PIRSF" id="PIRSF000887">
    <property type="entry name" value="Pesterase_MJ0037"/>
    <property type="match status" value="1"/>
</dbReference>
<dbReference type="PANTHER" id="PTHR39323">
    <property type="entry name" value="BLR1149 PROTEIN"/>
    <property type="match status" value="1"/>
</dbReference>
<keyword evidence="2" id="KW-0255">Endonuclease</keyword>
<evidence type="ECO:0000313" key="2">
    <source>
        <dbReference type="EMBL" id="QVL33782.1"/>
    </source>
</evidence>
<dbReference type="NCBIfam" id="TIGR04123">
    <property type="entry name" value="P_estr_lig_assc"/>
    <property type="match status" value="1"/>
</dbReference>
<dbReference type="InterPro" id="IPR024173">
    <property type="entry name" value="Pesterase_MJ0037-like"/>
</dbReference>
<dbReference type="PANTHER" id="PTHR39323:SF1">
    <property type="entry name" value="BLR1149 PROTEIN"/>
    <property type="match status" value="1"/>
</dbReference>
<reference evidence="2" key="1">
    <citation type="submission" date="2021-05" db="EMBL/GenBank/DDBJ databases">
        <title>Complete genome sequence of the cellulolytic planctomycete Telmatocola sphagniphila SP2T and characterization of the first cellulase from planctomycetes.</title>
        <authorList>
            <person name="Rakitin A.L."/>
            <person name="Beletsky A.V."/>
            <person name="Naumoff D.G."/>
            <person name="Kulichevskaya I.S."/>
            <person name="Mardanov A.V."/>
            <person name="Ravin N.V."/>
            <person name="Dedysh S.N."/>
        </authorList>
    </citation>
    <scope>NUCLEOTIDE SEQUENCE</scope>
    <source>
        <strain evidence="2">SP2T</strain>
    </source>
</reference>
<dbReference type="InterPro" id="IPR029052">
    <property type="entry name" value="Metallo-depent_PP-like"/>
</dbReference>
<dbReference type="Proteomes" id="UP000676194">
    <property type="component" value="Chromosome"/>
</dbReference>
<dbReference type="GO" id="GO:0004519">
    <property type="term" value="F:endonuclease activity"/>
    <property type="evidence" value="ECO:0007669"/>
    <property type="project" value="UniProtKB-KW"/>
</dbReference>
<keyword evidence="3" id="KW-1185">Reference proteome</keyword>
<evidence type="ECO:0000313" key="3">
    <source>
        <dbReference type="Proteomes" id="UP000676194"/>
    </source>
</evidence>
<dbReference type="RefSeq" id="WP_213498765.1">
    <property type="nucleotide sequence ID" value="NZ_CP074694.1"/>
</dbReference>
<dbReference type="InterPro" id="IPR026336">
    <property type="entry name" value="PdeM-like"/>
</dbReference>
<gene>
    <name evidence="2" type="primary">pdeM</name>
    <name evidence="2" type="ORF">KIH39_07700</name>
</gene>
<evidence type="ECO:0000259" key="1">
    <source>
        <dbReference type="Pfam" id="PF00149"/>
    </source>
</evidence>
<dbReference type="SUPFAM" id="SSF56300">
    <property type="entry name" value="Metallo-dependent phosphatases"/>
    <property type="match status" value="1"/>
</dbReference>
<dbReference type="InterPro" id="IPR004843">
    <property type="entry name" value="Calcineurin-like_PHP"/>
</dbReference>
<keyword evidence="2" id="KW-0436">Ligase</keyword>
<dbReference type="KEGG" id="tsph:KIH39_07700"/>
<dbReference type="AlphaFoldDB" id="A0A8E6B9D1"/>
<name>A0A8E6B9D1_9BACT</name>
<proteinExistence type="predicted"/>
<keyword evidence="2" id="KW-0540">Nuclease</keyword>
<accession>A0A8E6B9D1</accession>
<organism evidence="2 3">
    <name type="scientific">Telmatocola sphagniphila</name>
    <dbReference type="NCBI Taxonomy" id="1123043"/>
    <lineage>
        <taxon>Bacteria</taxon>
        <taxon>Pseudomonadati</taxon>
        <taxon>Planctomycetota</taxon>
        <taxon>Planctomycetia</taxon>
        <taxon>Gemmatales</taxon>
        <taxon>Gemmataceae</taxon>
    </lineage>
</organism>
<keyword evidence="2" id="KW-0378">Hydrolase</keyword>
<sequence length="221" mass="25073">MKSQFLNTNCPITWGGQELWLLPERAVYWPAEKALLVADIHFGKEASFRASQIPIPDGTGRELQRLSQLIRTLECQELIILGDLLHSRRGRSAHWIDQISQWRYQWNSLKWTLIKGNHDQGAGELPSEWKISELEAPALRAGLLLRHIPLEQETEFALAGHLHPKVKLRHGPDQLRLPCFLERGKTLILPAFGTFVDHGLIELQESDKAYLVAGEEVVGLA</sequence>
<dbReference type="Gene3D" id="3.60.21.10">
    <property type="match status" value="1"/>
</dbReference>
<dbReference type="GO" id="GO:0016874">
    <property type="term" value="F:ligase activity"/>
    <property type="evidence" value="ECO:0007669"/>
    <property type="project" value="UniProtKB-KW"/>
</dbReference>
<dbReference type="Pfam" id="PF00149">
    <property type="entry name" value="Metallophos"/>
    <property type="match status" value="1"/>
</dbReference>
<dbReference type="GO" id="GO:0016787">
    <property type="term" value="F:hydrolase activity"/>
    <property type="evidence" value="ECO:0007669"/>
    <property type="project" value="UniProtKB-KW"/>
</dbReference>
<feature type="domain" description="Calcineurin-like phosphoesterase" evidence="1">
    <location>
        <begin position="35"/>
        <end position="152"/>
    </location>
</feature>
<dbReference type="EMBL" id="CP074694">
    <property type="protein sequence ID" value="QVL33782.1"/>
    <property type="molecule type" value="Genomic_DNA"/>
</dbReference>
<protein>
    <submittedName>
        <fullName evidence="2">Ligase-associated DNA damage response endonuclease PdeM</fullName>
        <ecNumber evidence="2">3.1.-.-</ecNumber>
    </submittedName>
</protein>